<reference evidence="2" key="1">
    <citation type="journal article" date="2014" name="PLoS ONE">
        <title>Transcriptome-Based Identification of ABC Transporters in the Western Tarnished Plant Bug Lygus hesperus.</title>
        <authorList>
            <person name="Hull J.J."/>
            <person name="Chaney K."/>
            <person name="Geib S.M."/>
            <person name="Fabrick J.A."/>
            <person name="Brent C.S."/>
            <person name="Walsh D."/>
            <person name="Lavine L.C."/>
        </authorList>
    </citation>
    <scope>NUCLEOTIDE SEQUENCE</scope>
</reference>
<evidence type="ECO:0000313" key="3">
    <source>
        <dbReference type="EMBL" id="JAG21232.1"/>
    </source>
</evidence>
<protein>
    <submittedName>
        <fullName evidence="2">Uncharacterized protein</fullName>
    </submittedName>
</protein>
<gene>
    <name evidence="2" type="ORF">CM83_8350</name>
    <name evidence="3" type="ORF">CM83_8352</name>
    <name evidence="4" type="ORF">g.4404</name>
</gene>
<feature type="compositionally biased region" description="Low complexity" evidence="1">
    <location>
        <begin position="57"/>
        <end position="71"/>
    </location>
</feature>
<evidence type="ECO:0000256" key="1">
    <source>
        <dbReference type="SAM" id="MobiDB-lite"/>
    </source>
</evidence>
<proteinExistence type="predicted"/>
<name>A0A0A9VXF3_LYGHE</name>
<reference evidence="2" key="2">
    <citation type="submission" date="2014-07" db="EMBL/GenBank/DDBJ databases">
        <authorList>
            <person name="Hull J."/>
        </authorList>
    </citation>
    <scope>NUCLEOTIDE SEQUENCE</scope>
</reference>
<dbReference type="EMBL" id="GDHC01013969">
    <property type="protein sequence ID" value="JAQ04660.1"/>
    <property type="molecule type" value="Transcribed_RNA"/>
</dbReference>
<feature type="region of interest" description="Disordered" evidence="1">
    <location>
        <begin position="1"/>
        <end position="101"/>
    </location>
</feature>
<dbReference type="AlphaFoldDB" id="A0A0A9VXF3"/>
<dbReference type="EMBL" id="GBHO01043270">
    <property type="protein sequence ID" value="JAG00334.1"/>
    <property type="molecule type" value="Transcribed_RNA"/>
</dbReference>
<feature type="compositionally biased region" description="Basic and acidic residues" evidence="1">
    <location>
        <begin position="1"/>
        <end position="15"/>
    </location>
</feature>
<feature type="compositionally biased region" description="Basic and acidic residues" evidence="1">
    <location>
        <begin position="23"/>
        <end position="39"/>
    </location>
</feature>
<evidence type="ECO:0000313" key="4">
    <source>
        <dbReference type="EMBL" id="JAQ04660.1"/>
    </source>
</evidence>
<reference evidence="4" key="3">
    <citation type="journal article" date="2016" name="Gigascience">
        <title>De novo construction of an expanded transcriptome assembly for the western tarnished plant bug, Lygus hesperus.</title>
        <authorList>
            <person name="Tassone E.E."/>
            <person name="Geib S.M."/>
            <person name="Hall B."/>
            <person name="Fabrick J.A."/>
            <person name="Brent C.S."/>
            <person name="Hull J.J."/>
        </authorList>
    </citation>
    <scope>NUCLEOTIDE SEQUENCE</scope>
</reference>
<dbReference type="EMBL" id="GBHO01022372">
    <property type="protein sequence ID" value="JAG21232.1"/>
    <property type="molecule type" value="Transcribed_RNA"/>
</dbReference>
<accession>A0A0A9VXF3</accession>
<evidence type="ECO:0000313" key="2">
    <source>
        <dbReference type="EMBL" id="JAG00334.1"/>
    </source>
</evidence>
<sequence length="139" mass="14805">MDSTGVDKSDSKNDYVPEFAEQDAVKLDTEGTPGREVRMKASGGGNSKDIKLRRRNSNSSIGSNSSSSSASTKISARKVGKRQEAEEVNATSGTADKASSEVVTCEAATAQHEQIDLTPVEASSFDQRLCHALTTFMQT</sequence>
<organism evidence="2">
    <name type="scientific">Lygus hesperus</name>
    <name type="common">Western plant bug</name>
    <dbReference type="NCBI Taxonomy" id="30085"/>
    <lineage>
        <taxon>Eukaryota</taxon>
        <taxon>Metazoa</taxon>
        <taxon>Ecdysozoa</taxon>
        <taxon>Arthropoda</taxon>
        <taxon>Hexapoda</taxon>
        <taxon>Insecta</taxon>
        <taxon>Pterygota</taxon>
        <taxon>Neoptera</taxon>
        <taxon>Paraneoptera</taxon>
        <taxon>Hemiptera</taxon>
        <taxon>Heteroptera</taxon>
        <taxon>Panheteroptera</taxon>
        <taxon>Cimicomorpha</taxon>
        <taxon>Miridae</taxon>
        <taxon>Mirini</taxon>
        <taxon>Lygus</taxon>
    </lineage>
</organism>